<evidence type="ECO:0000259" key="5">
    <source>
        <dbReference type="Pfam" id="PF01420"/>
    </source>
</evidence>
<dbReference type="Proteomes" id="UP000070371">
    <property type="component" value="Chromosome"/>
</dbReference>
<evidence type="ECO:0000256" key="2">
    <source>
        <dbReference type="ARBA" id="ARBA00022747"/>
    </source>
</evidence>
<dbReference type="RefSeq" id="WP_052275133.1">
    <property type="nucleotide sequence ID" value="NZ_CP014327.1"/>
</dbReference>
<organism evidence="6 7">
    <name type="scientific">Falsihalocynthiibacter arcticus</name>
    <dbReference type="NCBI Taxonomy" id="1579316"/>
    <lineage>
        <taxon>Bacteria</taxon>
        <taxon>Pseudomonadati</taxon>
        <taxon>Pseudomonadota</taxon>
        <taxon>Alphaproteobacteria</taxon>
        <taxon>Rhodobacterales</taxon>
        <taxon>Roseobacteraceae</taxon>
        <taxon>Falsihalocynthiibacter</taxon>
    </lineage>
</organism>
<protein>
    <recommendedName>
        <fullName evidence="5">Type I restriction modification DNA specificity domain-containing protein</fullName>
    </recommendedName>
</protein>
<dbReference type="REBASE" id="140565">
    <property type="entry name" value="S.Har20958ORF1900P"/>
</dbReference>
<keyword evidence="7" id="KW-1185">Reference proteome</keyword>
<feature type="domain" description="Type I restriction modification DNA specificity" evidence="5">
    <location>
        <begin position="239"/>
        <end position="403"/>
    </location>
</feature>
<evidence type="ECO:0000313" key="7">
    <source>
        <dbReference type="Proteomes" id="UP000070371"/>
    </source>
</evidence>
<evidence type="ECO:0000256" key="4">
    <source>
        <dbReference type="SAM" id="Coils"/>
    </source>
</evidence>
<evidence type="ECO:0000256" key="1">
    <source>
        <dbReference type="ARBA" id="ARBA00010923"/>
    </source>
</evidence>
<keyword evidence="2" id="KW-0680">Restriction system</keyword>
<accession>A0A126UVT6</accession>
<evidence type="ECO:0000256" key="3">
    <source>
        <dbReference type="ARBA" id="ARBA00023125"/>
    </source>
</evidence>
<dbReference type="PANTHER" id="PTHR43140:SF1">
    <property type="entry name" value="TYPE I RESTRICTION ENZYME ECOKI SPECIFICITY SUBUNIT"/>
    <property type="match status" value="1"/>
</dbReference>
<feature type="domain" description="Type I restriction modification DNA specificity" evidence="5">
    <location>
        <begin position="21"/>
        <end position="189"/>
    </location>
</feature>
<dbReference type="Gene3D" id="1.10.287.1120">
    <property type="entry name" value="Bipartite methylase S protein"/>
    <property type="match status" value="1"/>
</dbReference>
<dbReference type="CDD" id="cd17249">
    <property type="entry name" value="RMtype1_S_EcoR124I-TRD2-CR2_like"/>
    <property type="match status" value="1"/>
</dbReference>
<evidence type="ECO:0000313" key="6">
    <source>
        <dbReference type="EMBL" id="AML50183.1"/>
    </source>
</evidence>
<keyword evidence="3" id="KW-0238">DNA-binding</keyword>
<dbReference type="AlphaFoldDB" id="A0A126UVT6"/>
<dbReference type="InterPro" id="IPR000055">
    <property type="entry name" value="Restrct_endonuc_typeI_TRD"/>
</dbReference>
<dbReference type="Pfam" id="PF01420">
    <property type="entry name" value="Methylase_S"/>
    <property type="match status" value="2"/>
</dbReference>
<dbReference type="InterPro" id="IPR044946">
    <property type="entry name" value="Restrct_endonuc_typeI_TRD_sf"/>
</dbReference>
<name>A0A126UVT6_9RHOB</name>
<dbReference type="KEGG" id="hat:RC74_01895"/>
<keyword evidence="4" id="KW-0175">Coiled coil</keyword>
<dbReference type="OrthoDB" id="512700at2"/>
<dbReference type="EMBL" id="CP014327">
    <property type="protein sequence ID" value="AML50183.1"/>
    <property type="molecule type" value="Genomic_DNA"/>
</dbReference>
<proteinExistence type="inferred from homology"/>
<dbReference type="Gene3D" id="3.90.220.20">
    <property type="entry name" value="DNA methylase specificity domains"/>
    <property type="match status" value="2"/>
</dbReference>
<dbReference type="GO" id="GO:0009307">
    <property type="term" value="P:DNA restriction-modification system"/>
    <property type="evidence" value="ECO:0007669"/>
    <property type="project" value="UniProtKB-KW"/>
</dbReference>
<reference evidence="6 7" key="1">
    <citation type="submission" date="2016-02" db="EMBL/GenBank/DDBJ databases">
        <title>Complete genome sequence of Halocynthiibacter arcticus PAMC 20958t from arctic marine sediment.</title>
        <authorList>
            <person name="Lee Y.M."/>
            <person name="Baek K."/>
            <person name="Lee H.K."/>
            <person name="Shin S.C."/>
        </authorList>
    </citation>
    <scope>NUCLEOTIDE SEQUENCE [LARGE SCALE GENOMIC DNA]</scope>
    <source>
        <strain evidence="6">PAMC 20958</strain>
    </source>
</reference>
<dbReference type="InterPro" id="IPR051212">
    <property type="entry name" value="Type-I_RE_S_subunit"/>
</dbReference>
<dbReference type="SUPFAM" id="SSF116734">
    <property type="entry name" value="DNA methylase specificity domain"/>
    <property type="match status" value="2"/>
</dbReference>
<dbReference type="GO" id="GO:0003677">
    <property type="term" value="F:DNA binding"/>
    <property type="evidence" value="ECO:0007669"/>
    <property type="project" value="UniProtKB-KW"/>
</dbReference>
<feature type="coiled-coil region" evidence="4">
    <location>
        <begin position="184"/>
        <end position="211"/>
    </location>
</feature>
<dbReference type="STRING" id="1579316.RC74_01895"/>
<dbReference type="PANTHER" id="PTHR43140">
    <property type="entry name" value="TYPE-1 RESTRICTION ENZYME ECOKI SPECIFICITY PROTEIN"/>
    <property type="match status" value="1"/>
</dbReference>
<sequence length="441" mass="49338">MSYAPYPAYKDSGVPWLGQVPTGWEVKRLSYATRFKGGSTPSKNEDQFWIDGTIPWVSPKDMKRKEIYDTKDHLTELGAMQSASGLIAPGHVMMVVRSGILRHSIPAAINRVAVTVNQDMRVFLPFRELKSEFIYWVIEGLQKTLVDLWSKSGTTVESLETEYVNSSPFPIPPLEEQSAITRFLDEKTVEIDDLISKKEELLRLLAEQRTALITHAVTQGLDPSAPMKPSGVVWFDRVPSHWQVRRLKDVGRLVGGAGFPHDFQNVQGEELYFYKVGDLAKSDDGIHLTTAPHTIDRETAAKLRATVIPPDAILYAKIGAALLLNRRRISTADCCIDNNMTAWIVDPSKVLPLWGFYWMSTVDFGEHTNPGAVPSLSEGYQSILPITLPPIEEQKQIIDRLVSDTYKLDSVAKKTSEAVERLKEYRTALITNAVTGKIKVA</sequence>
<gene>
    <name evidence="6" type="ORF">RC74_01895</name>
</gene>
<comment type="similarity">
    <text evidence="1">Belongs to the type-I restriction system S methylase family.</text>
</comment>